<protein>
    <submittedName>
        <fullName evidence="1">Uncharacterized protein</fullName>
    </submittedName>
</protein>
<evidence type="ECO:0000313" key="1">
    <source>
        <dbReference type="EMBL" id="CAB5218345.1"/>
    </source>
</evidence>
<name>A0A6J7WNW3_9CAUD</name>
<dbReference type="EMBL" id="LR798263">
    <property type="protein sequence ID" value="CAB5218345.1"/>
    <property type="molecule type" value="Genomic_DNA"/>
</dbReference>
<sequence length="121" mass="14065">MYKMLLKQKEIHLKWGTWAMRRFTDKNKITIDQYFDVLTKAAYDLNTLVQLVHIGYESACTSNKEEIVFTEDDVCDWIDEVGGVFRQDGPLVDYIKYIVDNTLLQVSKGPDVKAEKKKSKP</sequence>
<organism evidence="1">
    <name type="scientific">uncultured Caudovirales phage</name>
    <dbReference type="NCBI Taxonomy" id="2100421"/>
    <lineage>
        <taxon>Viruses</taxon>
        <taxon>Duplodnaviria</taxon>
        <taxon>Heunggongvirae</taxon>
        <taxon>Uroviricota</taxon>
        <taxon>Caudoviricetes</taxon>
        <taxon>Peduoviridae</taxon>
        <taxon>Maltschvirus</taxon>
        <taxon>Maltschvirus maltsch</taxon>
    </lineage>
</organism>
<reference evidence="1" key="1">
    <citation type="submission" date="2020-05" db="EMBL/GenBank/DDBJ databases">
        <authorList>
            <person name="Chiriac C."/>
            <person name="Salcher M."/>
            <person name="Ghai R."/>
            <person name="Kavagutti S V."/>
        </authorList>
    </citation>
    <scope>NUCLEOTIDE SEQUENCE</scope>
</reference>
<accession>A0A6J7WNW3</accession>
<gene>
    <name evidence="1" type="ORF">UFOVP216_3</name>
</gene>
<proteinExistence type="predicted"/>